<dbReference type="InterPro" id="IPR045269">
    <property type="entry name" value="Atg1-like"/>
</dbReference>
<dbReference type="GO" id="GO:0005776">
    <property type="term" value="C:autophagosome"/>
    <property type="evidence" value="ECO:0007669"/>
    <property type="project" value="TreeGrafter"/>
</dbReference>
<dbReference type="GO" id="GO:0004674">
    <property type="term" value="F:protein serine/threonine kinase activity"/>
    <property type="evidence" value="ECO:0007669"/>
    <property type="project" value="UniProtKB-KW"/>
</dbReference>
<evidence type="ECO:0000313" key="14">
    <source>
        <dbReference type="Proteomes" id="UP001212152"/>
    </source>
</evidence>
<dbReference type="GO" id="GO:0000045">
    <property type="term" value="P:autophagosome assembly"/>
    <property type="evidence" value="ECO:0007669"/>
    <property type="project" value="TreeGrafter"/>
</dbReference>
<evidence type="ECO:0000256" key="11">
    <source>
        <dbReference type="SAM" id="MobiDB-lite"/>
    </source>
</evidence>
<dbReference type="InterPro" id="IPR000719">
    <property type="entry name" value="Prot_kinase_dom"/>
</dbReference>
<dbReference type="PANTHER" id="PTHR24348:SF22">
    <property type="entry name" value="NON-SPECIFIC SERINE_THREONINE PROTEIN KINASE"/>
    <property type="match status" value="1"/>
</dbReference>
<name>A0AAD5TJX0_9FUNG</name>
<protein>
    <recommendedName>
        <fullName evidence="2">non-specific serine/threonine protein kinase</fullName>
        <ecNumber evidence="2">2.7.11.1</ecNumber>
    </recommendedName>
</protein>
<evidence type="ECO:0000313" key="13">
    <source>
        <dbReference type="EMBL" id="KAJ3176548.1"/>
    </source>
</evidence>
<dbReference type="FunFam" id="1.10.510.10:FF:000624">
    <property type="entry name" value="Mitogen-activated protein kinase"/>
    <property type="match status" value="1"/>
</dbReference>
<comment type="subcellular location">
    <subcellularLocation>
        <location evidence="1">Nucleus</location>
    </subcellularLocation>
</comment>
<comment type="similarity">
    <text evidence="10">Belongs to the protein kinase superfamily.</text>
</comment>
<evidence type="ECO:0000256" key="6">
    <source>
        <dbReference type="ARBA" id="ARBA00022777"/>
    </source>
</evidence>
<evidence type="ECO:0000259" key="12">
    <source>
        <dbReference type="PROSITE" id="PS50011"/>
    </source>
</evidence>
<feature type="region of interest" description="Disordered" evidence="11">
    <location>
        <begin position="1"/>
        <end position="27"/>
    </location>
</feature>
<dbReference type="PROSITE" id="PS00108">
    <property type="entry name" value="PROTEIN_KINASE_ST"/>
    <property type="match status" value="1"/>
</dbReference>
<dbReference type="EMBL" id="JADGJQ010000040">
    <property type="protein sequence ID" value="KAJ3176548.1"/>
    <property type="molecule type" value="Genomic_DNA"/>
</dbReference>
<dbReference type="PROSITE" id="PS50011">
    <property type="entry name" value="PROTEIN_KINASE_DOM"/>
    <property type="match status" value="1"/>
</dbReference>
<evidence type="ECO:0000256" key="5">
    <source>
        <dbReference type="ARBA" id="ARBA00022741"/>
    </source>
</evidence>
<comment type="caution">
    <text evidence="13">The sequence shown here is derived from an EMBL/GenBank/DDBJ whole genome shotgun (WGS) entry which is preliminary data.</text>
</comment>
<dbReference type="GO" id="GO:0016020">
    <property type="term" value="C:membrane"/>
    <property type="evidence" value="ECO:0007669"/>
    <property type="project" value="TreeGrafter"/>
</dbReference>
<dbReference type="PROSITE" id="PS00107">
    <property type="entry name" value="PROTEIN_KINASE_ATP"/>
    <property type="match status" value="1"/>
</dbReference>
<evidence type="ECO:0000256" key="1">
    <source>
        <dbReference type="ARBA" id="ARBA00004123"/>
    </source>
</evidence>
<dbReference type="GO" id="GO:0005829">
    <property type="term" value="C:cytosol"/>
    <property type="evidence" value="ECO:0007669"/>
    <property type="project" value="TreeGrafter"/>
</dbReference>
<accession>A0AAD5TJX0</accession>
<proteinExistence type="inferred from homology"/>
<dbReference type="InterPro" id="IPR017441">
    <property type="entry name" value="Protein_kinase_ATP_BS"/>
</dbReference>
<keyword evidence="6 13" id="KW-0418">Kinase</keyword>
<evidence type="ECO:0000256" key="4">
    <source>
        <dbReference type="ARBA" id="ARBA00022679"/>
    </source>
</evidence>
<keyword evidence="8" id="KW-0539">Nucleus</keyword>
<dbReference type="Gene3D" id="1.10.510.10">
    <property type="entry name" value="Transferase(Phosphotransferase) domain 1"/>
    <property type="match status" value="1"/>
</dbReference>
<dbReference type="GO" id="GO:0005634">
    <property type="term" value="C:nucleus"/>
    <property type="evidence" value="ECO:0007669"/>
    <property type="project" value="UniProtKB-SubCell"/>
</dbReference>
<keyword evidence="5 9" id="KW-0547">Nucleotide-binding</keyword>
<feature type="compositionally biased region" description="Low complexity" evidence="11">
    <location>
        <begin position="17"/>
        <end position="27"/>
    </location>
</feature>
<dbReference type="SMART" id="SM00220">
    <property type="entry name" value="S_TKc"/>
    <property type="match status" value="1"/>
</dbReference>
<dbReference type="GO" id="GO:0000407">
    <property type="term" value="C:phagophore assembly site"/>
    <property type="evidence" value="ECO:0007669"/>
    <property type="project" value="TreeGrafter"/>
</dbReference>
<dbReference type="Gene3D" id="3.30.200.20">
    <property type="entry name" value="Phosphorylase Kinase, domain 1"/>
    <property type="match status" value="1"/>
</dbReference>
<evidence type="ECO:0000256" key="3">
    <source>
        <dbReference type="ARBA" id="ARBA00022527"/>
    </source>
</evidence>
<dbReference type="SUPFAM" id="SSF56112">
    <property type="entry name" value="Protein kinase-like (PK-like)"/>
    <property type="match status" value="1"/>
</dbReference>
<dbReference type="Pfam" id="PF00069">
    <property type="entry name" value="Pkinase"/>
    <property type="match status" value="1"/>
</dbReference>
<dbReference type="GO" id="GO:0005524">
    <property type="term" value="F:ATP binding"/>
    <property type="evidence" value="ECO:0007669"/>
    <property type="project" value="UniProtKB-UniRule"/>
</dbReference>
<evidence type="ECO:0000256" key="9">
    <source>
        <dbReference type="PROSITE-ProRule" id="PRU10141"/>
    </source>
</evidence>
<dbReference type="InterPro" id="IPR011009">
    <property type="entry name" value="Kinase-like_dom_sf"/>
</dbReference>
<evidence type="ECO:0000256" key="8">
    <source>
        <dbReference type="ARBA" id="ARBA00023242"/>
    </source>
</evidence>
<dbReference type="Proteomes" id="UP001212152">
    <property type="component" value="Unassembled WGS sequence"/>
</dbReference>
<evidence type="ECO:0000256" key="7">
    <source>
        <dbReference type="ARBA" id="ARBA00022840"/>
    </source>
</evidence>
<organism evidence="13 14">
    <name type="scientific">Geranomyces variabilis</name>
    <dbReference type="NCBI Taxonomy" id="109894"/>
    <lineage>
        <taxon>Eukaryota</taxon>
        <taxon>Fungi</taxon>
        <taxon>Fungi incertae sedis</taxon>
        <taxon>Chytridiomycota</taxon>
        <taxon>Chytridiomycota incertae sedis</taxon>
        <taxon>Chytridiomycetes</taxon>
        <taxon>Spizellomycetales</taxon>
        <taxon>Powellomycetaceae</taxon>
        <taxon>Geranomyces</taxon>
    </lineage>
</organism>
<feature type="domain" description="Protein kinase" evidence="12">
    <location>
        <begin position="41"/>
        <end position="316"/>
    </location>
</feature>
<evidence type="ECO:0000256" key="10">
    <source>
        <dbReference type="RuleBase" id="RU000304"/>
    </source>
</evidence>
<sequence length="331" mass="36176">MPRAPPQKRAAARRKAQAALAPPADASATNSLDGWYAPEGYTMQAVLGSGSYGKVFKALKVTTGKPVAIKVLVFDEASKSPDPRKEVGRNIVRMFDWFCGEMKTGSPVQYVQLILEFCSTDLSQVIQSRVLTGDEVVCYMGQICDGLIYVHGQGVVHRDLKPANILLTAEGVIKIADFGTARQICSKRFMEKGVCTAWYCAPELFDLSFAGSYGRIATSADMWSAGCILAEMMSGRRLFPQARPQGVLAEMKSQENDGSIKTFLAQQTVTCVNRDVAPWPLTDWQAACEGMLERLVCFDHKARLSARELREMLPVQMDAGVITDDSLAGEG</sequence>
<feature type="binding site" evidence="9">
    <location>
        <position position="70"/>
    </location>
    <ligand>
        <name>ATP</name>
        <dbReference type="ChEBI" id="CHEBI:30616"/>
    </ligand>
</feature>
<gene>
    <name evidence="13" type="primary">P38B</name>
    <name evidence="13" type="ORF">HDU87_005242</name>
</gene>
<keyword evidence="4" id="KW-0808">Transferase</keyword>
<evidence type="ECO:0000256" key="2">
    <source>
        <dbReference type="ARBA" id="ARBA00012513"/>
    </source>
</evidence>
<keyword evidence="14" id="KW-1185">Reference proteome</keyword>
<dbReference type="AlphaFoldDB" id="A0AAD5TJX0"/>
<dbReference type="GO" id="GO:0010506">
    <property type="term" value="P:regulation of autophagy"/>
    <property type="evidence" value="ECO:0007669"/>
    <property type="project" value="InterPro"/>
</dbReference>
<keyword evidence="3 10" id="KW-0723">Serine/threonine-protein kinase</keyword>
<keyword evidence="7 9" id="KW-0067">ATP-binding</keyword>
<dbReference type="EC" id="2.7.11.1" evidence="2"/>
<dbReference type="PANTHER" id="PTHR24348">
    <property type="entry name" value="SERINE/THREONINE-PROTEIN KINASE UNC-51-RELATED"/>
    <property type="match status" value="1"/>
</dbReference>
<dbReference type="InterPro" id="IPR008271">
    <property type="entry name" value="Ser/Thr_kinase_AS"/>
</dbReference>
<reference evidence="13" key="1">
    <citation type="submission" date="2020-05" db="EMBL/GenBank/DDBJ databases">
        <title>Phylogenomic resolution of chytrid fungi.</title>
        <authorList>
            <person name="Stajich J.E."/>
            <person name="Amses K."/>
            <person name="Simmons R."/>
            <person name="Seto K."/>
            <person name="Myers J."/>
            <person name="Bonds A."/>
            <person name="Quandt C.A."/>
            <person name="Barry K."/>
            <person name="Liu P."/>
            <person name="Grigoriev I."/>
            <person name="Longcore J.E."/>
            <person name="James T.Y."/>
        </authorList>
    </citation>
    <scope>NUCLEOTIDE SEQUENCE</scope>
    <source>
        <strain evidence="13">JEL0379</strain>
    </source>
</reference>